<name>A0A4Y2NJF5_ARAVE</name>
<accession>A0A4Y2NJF5</accession>
<feature type="domain" description="DNA helicase Pif1-like 2B" evidence="1">
    <location>
        <begin position="62"/>
        <end position="108"/>
    </location>
</feature>
<evidence type="ECO:0000313" key="2">
    <source>
        <dbReference type="EMBL" id="GBN39618.1"/>
    </source>
</evidence>
<proteinExistence type="predicted"/>
<reference evidence="2 4" key="1">
    <citation type="journal article" date="2019" name="Sci. Rep.">
        <title>Orb-weaving spider Araneus ventricosus genome elucidates the spidroin gene catalogue.</title>
        <authorList>
            <person name="Kono N."/>
            <person name="Nakamura H."/>
            <person name="Ohtoshi R."/>
            <person name="Moran D.A.P."/>
            <person name="Shinohara A."/>
            <person name="Yoshida Y."/>
            <person name="Fujiwara M."/>
            <person name="Mori M."/>
            <person name="Tomita M."/>
            <person name="Arakawa K."/>
        </authorList>
    </citation>
    <scope>NUCLEOTIDE SEQUENCE [LARGE SCALE GENOMIC DNA]</scope>
</reference>
<dbReference type="EMBL" id="BGPR01009395">
    <property type="protein sequence ID" value="GBN39725.1"/>
    <property type="molecule type" value="Genomic_DNA"/>
</dbReference>
<evidence type="ECO:0000313" key="3">
    <source>
        <dbReference type="EMBL" id="GBN39725.1"/>
    </source>
</evidence>
<gene>
    <name evidence="2" type="ORF">AVEN_120795_1</name>
    <name evidence="3" type="ORF">AVEN_37157_1</name>
</gene>
<dbReference type="Proteomes" id="UP000499080">
    <property type="component" value="Unassembled WGS sequence"/>
</dbReference>
<comment type="caution">
    <text evidence="2">The sequence shown here is derived from an EMBL/GenBank/DDBJ whole genome shotgun (WGS) entry which is preliminary data.</text>
</comment>
<dbReference type="AlphaFoldDB" id="A0A4Y2NJF5"/>
<evidence type="ECO:0000313" key="4">
    <source>
        <dbReference type="Proteomes" id="UP000499080"/>
    </source>
</evidence>
<keyword evidence="4" id="KW-1185">Reference proteome</keyword>
<dbReference type="EMBL" id="BGPR01009381">
    <property type="protein sequence ID" value="GBN39618.1"/>
    <property type="molecule type" value="Genomic_DNA"/>
</dbReference>
<dbReference type="SUPFAM" id="SSF52540">
    <property type="entry name" value="P-loop containing nucleoside triphosphate hydrolases"/>
    <property type="match status" value="1"/>
</dbReference>
<dbReference type="Pfam" id="PF21530">
    <property type="entry name" value="Pif1_2B_dom"/>
    <property type="match status" value="1"/>
</dbReference>
<evidence type="ECO:0000259" key="1">
    <source>
        <dbReference type="Pfam" id="PF21530"/>
    </source>
</evidence>
<protein>
    <recommendedName>
        <fullName evidence="1">DNA helicase Pif1-like 2B domain-containing protein</fullName>
    </recommendedName>
</protein>
<dbReference type="OrthoDB" id="5862225at2759"/>
<dbReference type="PANTHER" id="PTHR10492:SF57">
    <property type="entry name" value="ATP-DEPENDENT DNA HELICASE"/>
    <property type="match status" value="1"/>
</dbReference>
<dbReference type="PANTHER" id="PTHR10492">
    <property type="match status" value="1"/>
</dbReference>
<dbReference type="InterPro" id="IPR027417">
    <property type="entry name" value="P-loop_NTPase"/>
</dbReference>
<sequence length="135" mass="15146">MNFKAVTAEQLKRRAILTVNNDLSIELNNAELNLIPGREDVYDSSDCILSEDSQDQLSYPEEFLNSLTHTGMPPHKLRFKKSAVIMLLQNLMPSKGLCNGTRLIVTKLQCNVIEAEMIGSSSKETFLILRIPLIP</sequence>
<organism evidence="2 4">
    <name type="scientific">Araneus ventricosus</name>
    <name type="common">Orbweaver spider</name>
    <name type="synonym">Epeira ventricosa</name>
    <dbReference type="NCBI Taxonomy" id="182803"/>
    <lineage>
        <taxon>Eukaryota</taxon>
        <taxon>Metazoa</taxon>
        <taxon>Ecdysozoa</taxon>
        <taxon>Arthropoda</taxon>
        <taxon>Chelicerata</taxon>
        <taxon>Arachnida</taxon>
        <taxon>Araneae</taxon>
        <taxon>Araneomorphae</taxon>
        <taxon>Entelegynae</taxon>
        <taxon>Araneoidea</taxon>
        <taxon>Araneidae</taxon>
        <taxon>Araneus</taxon>
    </lineage>
</organism>
<dbReference type="InterPro" id="IPR049163">
    <property type="entry name" value="Pif1-like_2B_dom"/>
</dbReference>